<organism evidence="2 3">
    <name type="scientific">Xenoophorus captivus</name>
    <dbReference type="NCBI Taxonomy" id="1517983"/>
    <lineage>
        <taxon>Eukaryota</taxon>
        <taxon>Metazoa</taxon>
        <taxon>Chordata</taxon>
        <taxon>Craniata</taxon>
        <taxon>Vertebrata</taxon>
        <taxon>Euteleostomi</taxon>
        <taxon>Actinopterygii</taxon>
        <taxon>Neopterygii</taxon>
        <taxon>Teleostei</taxon>
        <taxon>Neoteleostei</taxon>
        <taxon>Acanthomorphata</taxon>
        <taxon>Ovalentaria</taxon>
        <taxon>Atherinomorphae</taxon>
        <taxon>Cyprinodontiformes</taxon>
        <taxon>Goodeidae</taxon>
        <taxon>Xenoophorus</taxon>
    </lineage>
</organism>
<comment type="caution">
    <text evidence="2">The sequence shown here is derived from an EMBL/GenBank/DDBJ whole genome shotgun (WGS) entry which is preliminary data.</text>
</comment>
<evidence type="ECO:0000256" key="1">
    <source>
        <dbReference type="SAM" id="MobiDB-lite"/>
    </source>
</evidence>
<dbReference type="Proteomes" id="UP001434883">
    <property type="component" value="Unassembled WGS sequence"/>
</dbReference>
<reference evidence="2 3" key="1">
    <citation type="submission" date="2021-06" db="EMBL/GenBank/DDBJ databases">
        <authorList>
            <person name="Palmer J.M."/>
        </authorList>
    </citation>
    <scope>NUCLEOTIDE SEQUENCE [LARGE SCALE GENOMIC DNA]</scope>
    <source>
        <strain evidence="2 3">XC_2019</strain>
        <tissue evidence="2">Muscle</tissue>
    </source>
</reference>
<evidence type="ECO:0000313" key="3">
    <source>
        <dbReference type="Proteomes" id="UP001434883"/>
    </source>
</evidence>
<name>A0ABV0Q7Q0_9TELE</name>
<sequence length="133" mass="15276">MEERGEKESVIMAEEQVDEGKNHEHQKIQTSKSEKEHCVEGHTEPEETGKEKGMRIEETKKESDLKTEVQLELSQSASGFHTGFIQGTDLFGYVGIEAVLDQMRRKTMKAGFEFNIMVVDKIPRNTWRFVDVT</sequence>
<feature type="region of interest" description="Disordered" evidence="1">
    <location>
        <begin position="1"/>
        <end position="67"/>
    </location>
</feature>
<feature type="compositionally biased region" description="Basic and acidic residues" evidence="1">
    <location>
        <begin position="18"/>
        <end position="67"/>
    </location>
</feature>
<protein>
    <submittedName>
        <fullName evidence="2">Uncharacterized protein</fullName>
    </submittedName>
</protein>
<gene>
    <name evidence="2" type="ORF">XENOCAPTIV_029772</name>
</gene>
<dbReference type="EMBL" id="JAHRIN010000881">
    <property type="protein sequence ID" value="MEQ2191511.1"/>
    <property type="molecule type" value="Genomic_DNA"/>
</dbReference>
<accession>A0ABV0Q7Q0</accession>
<proteinExistence type="predicted"/>
<keyword evidence="3" id="KW-1185">Reference proteome</keyword>
<evidence type="ECO:0000313" key="2">
    <source>
        <dbReference type="EMBL" id="MEQ2191511.1"/>
    </source>
</evidence>